<dbReference type="InterPro" id="IPR026045">
    <property type="entry name" value="Ferric-bd"/>
</dbReference>
<dbReference type="PANTHER" id="PTHR30006">
    <property type="entry name" value="THIAMINE-BINDING PERIPLASMIC PROTEIN-RELATED"/>
    <property type="match status" value="1"/>
</dbReference>
<dbReference type="Proteomes" id="UP000182135">
    <property type="component" value="Unassembled WGS sequence"/>
</dbReference>
<dbReference type="AlphaFoldDB" id="A0A1I2N2P1"/>
<dbReference type="EMBL" id="QAMZ01000005">
    <property type="protein sequence ID" value="PWL55541.1"/>
    <property type="molecule type" value="Genomic_DNA"/>
</dbReference>
<dbReference type="OrthoDB" id="179400at2"/>
<dbReference type="PIRSF" id="PIRSF002825">
    <property type="entry name" value="CfbpA"/>
    <property type="match status" value="1"/>
</dbReference>
<accession>A0A1I2N2P1</accession>
<reference evidence="4 5" key="1">
    <citation type="submission" date="2016-10" db="EMBL/GenBank/DDBJ databases">
        <authorList>
            <person name="de Groot N.N."/>
        </authorList>
    </citation>
    <scope>NUCLEOTIDE SEQUENCE [LARGE SCALE GENOMIC DNA]</scope>
    <source>
        <strain evidence="4 5">NLAE-zl-G419</strain>
    </source>
</reference>
<dbReference type="Proteomes" id="UP000246114">
    <property type="component" value="Unassembled WGS sequence"/>
</dbReference>
<protein>
    <submittedName>
        <fullName evidence="3">ABC transporter substrate-binding protein</fullName>
    </submittedName>
    <submittedName>
        <fullName evidence="4">Iron(III) transport system substrate-binding protein</fullName>
    </submittedName>
</protein>
<dbReference type="Pfam" id="PF13416">
    <property type="entry name" value="SBP_bac_8"/>
    <property type="match status" value="1"/>
</dbReference>
<dbReference type="Gene3D" id="3.40.190.10">
    <property type="entry name" value="Periplasmic binding protein-like II"/>
    <property type="match status" value="2"/>
</dbReference>
<keyword evidence="5" id="KW-1185">Reference proteome</keyword>
<evidence type="ECO:0000256" key="2">
    <source>
        <dbReference type="SAM" id="SignalP"/>
    </source>
</evidence>
<evidence type="ECO:0000313" key="3">
    <source>
        <dbReference type="EMBL" id="PWL55541.1"/>
    </source>
</evidence>
<dbReference type="SUPFAM" id="SSF53850">
    <property type="entry name" value="Periplasmic binding protein-like II"/>
    <property type="match status" value="1"/>
</dbReference>
<evidence type="ECO:0000313" key="5">
    <source>
        <dbReference type="Proteomes" id="UP000182135"/>
    </source>
</evidence>
<dbReference type="RefSeq" id="WP_027639218.1">
    <property type="nucleotide sequence ID" value="NZ_FOOE01000018.1"/>
</dbReference>
<evidence type="ECO:0000256" key="1">
    <source>
        <dbReference type="ARBA" id="ARBA00022729"/>
    </source>
</evidence>
<proteinExistence type="predicted"/>
<sequence>MKKLRIVSFLLAATMGLTLAGCGTSKKDETADKDAKLEENLVIYSTHPENLLQEVSDAFTEKTGVKVEFVNLKGELADRVRAEKENPQADIMFGGASSLFMEMTNEGLFQSTTPSWASELDPMFKDKDGAWYGTIKTPVMMFYNTSMLSKDKAPKDWSDLTKPEYKNLIVSRDTASSSIRSTLMALIYGYEKEGKIDDAWTYLKGLDANMKNYYNNDTMLFQAIGKDEAAIGFSVLSAITQNKDKNNMPLEVIDAKSGSVVITDGIAAIKNAPHPNAAKAFVEFAGSAEMQSKVANDFGRIPTLKSALKDSPEWMQTEYKAMDTDWSVVSKNQSQWLQKFDNEILDVNKKVTKK</sequence>
<dbReference type="STRING" id="1529.SAMN04487885_11816"/>
<organism evidence="4 5">
    <name type="scientific">Clostridium cadaveris</name>
    <dbReference type="NCBI Taxonomy" id="1529"/>
    <lineage>
        <taxon>Bacteria</taxon>
        <taxon>Bacillati</taxon>
        <taxon>Bacillota</taxon>
        <taxon>Clostridia</taxon>
        <taxon>Eubacteriales</taxon>
        <taxon>Clostridiaceae</taxon>
        <taxon>Clostridium</taxon>
    </lineage>
</organism>
<dbReference type="PROSITE" id="PS51257">
    <property type="entry name" value="PROKAR_LIPOPROTEIN"/>
    <property type="match status" value="1"/>
</dbReference>
<feature type="chain" id="PRO_5038217027" evidence="2">
    <location>
        <begin position="21"/>
        <end position="354"/>
    </location>
</feature>
<keyword evidence="1 2" id="KW-0732">Signal</keyword>
<name>A0A1I2N2P1_9CLOT</name>
<feature type="signal peptide" evidence="2">
    <location>
        <begin position="1"/>
        <end position="20"/>
    </location>
</feature>
<reference evidence="3 6" key="2">
    <citation type="submission" date="2018-03" db="EMBL/GenBank/DDBJ databases">
        <title>The uncultured portion of the human microbiome is neutrally assembled.</title>
        <authorList>
            <person name="Jeraldo P."/>
            <person name="Boardman L."/>
            <person name="White B.A."/>
            <person name="Nelson H."/>
            <person name="Goldenfeld N."/>
            <person name="Chia N."/>
        </authorList>
    </citation>
    <scope>NUCLEOTIDE SEQUENCE [LARGE SCALE GENOMIC DNA]</scope>
    <source>
        <strain evidence="3">CIM:MAG 903</strain>
    </source>
</reference>
<evidence type="ECO:0000313" key="6">
    <source>
        <dbReference type="Proteomes" id="UP000246114"/>
    </source>
</evidence>
<evidence type="ECO:0000313" key="4">
    <source>
        <dbReference type="EMBL" id="SFF97119.1"/>
    </source>
</evidence>
<dbReference type="eggNOG" id="COG1840">
    <property type="taxonomic scope" value="Bacteria"/>
</dbReference>
<dbReference type="InterPro" id="IPR006059">
    <property type="entry name" value="SBP"/>
</dbReference>
<dbReference type="EMBL" id="FOOE01000018">
    <property type="protein sequence ID" value="SFF97119.1"/>
    <property type="molecule type" value="Genomic_DNA"/>
</dbReference>
<gene>
    <name evidence="3" type="ORF">DBY38_01015</name>
    <name evidence="4" type="ORF">SAMN04487885_11816</name>
</gene>